<keyword evidence="3" id="KW-1185">Reference proteome</keyword>
<dbReference type="Gene3D" id="3.30.460.10">
    <property type="entry name" value="Beta Polymerase, domain 2"/>
    <property type="match status" value="1"/>
</dbReference>
<comment type="caution">
    <text evidence="2">The sequence shown here is derived from an EMBL/GenBank/DDBJ whole genome shotgun (WGS) entry which is preliminary data.</text>
</comment>
<evidence type="ECO:0000313" key="3">
    <source>
        <dbReference type="Proteomes" id="UP001206128"/>
    </source>
</evidence>
<protein>
    <submittedName>
        <fullName evidence="2">Nucleotidyltransferase domain-containing protein</fullName>
    </submittedName>
</protein>
<name>A0AAE3KKU2_9PSEU</name>
<dbReference type="InterPro" id="IPR002934">
    <property type="entry name" value="Polymerase_NTP_transf_dom"/>
</dbReference>
<reference evidence="2" key="1">
    <citation type="submission" date="2022-06" db="EMBL/GenBank/DDBJ databases">
        <title>Genomic Encyclopedia of Archaeal and Bacterial Type Strains, Phase II (KMG-II): from individual species to whole genera.</title>
        <authorList>
            <person name="Goeker M."/>
        </authorList>
    </citation>
    <scope>NUCLEOTIDE SEQUENCE</scope>
    <source>
        <strain evidence="2">DSM 43935</strain>
    </source>
</reference>
<dbReference type="RefSeq" id="WP_253778937.1">
    <property type="nucleotide sequence ID" value="NZ_JAMTCK010000020.1"/>
</dbReference>
<dbReference type="CDD" id="cd05403">
    <property type="entry name" value="NT_KNTase_like"/>
    <property type="match status" value="1"/>
</dbReference>
<dbReference type="Pfam" id="PF01909">
    <property type="entry name" value="NTP_transf_2"/>
    <property type="match status" value="1"/>
</dbReference>
<dbReference type="EMBL" id="JAMTCK010000020">
    <property type="protein sequence ID" value="MCP2169729.1"/>
    <property type="molecule type" value="Genomic_DNA"/>
</dbReference>
<dbReference type="Proteomes" id="UP001206128">
    <property type="component" value="Unassembled WGS sequence"/>
</dbReference>
<organism evidence="2 3">
    <name type="scientific">Goodfellowiella coeruleoviolacea</name>
    <dbReference type="NCBI Taxonomy" id="334858"/>
    <lineage>
        <taxon>Bacteria</taxon>
        <taxon>Bacillati</taxon>
        <taxon>Actinomycetota</taxon>
        <taxon>Actinomycetes</taxon>
        <taxon>Pseudonocardiales</taxon>
        <taxon>Pseudonocardiaceae</taxon>
        <taxon>Goodfellowiella</taxon>
    </lineage>
</organism>
<feature type="domain" description="Polymerase nucleotidyl transferase" evidence="1">
    <location>
        <begin position="10"/>
        <end position="59"/>
    </location>
</feature>
<accession>A0AAE3KKU2</accession>
<proteinExistence type="predicted"/>
<gene>
    <name evidence="2" type="ORF">LX83_006615</name>
</gene>
<dbReference type="InterPro" id="IPR043519">
    <property type="entry name" value="NT_sf"/>
</dbReference>
<dbReference type="AlphaFoldDB" id="A0AAE3KKU2"/>
<evidence type="ECO:0000259" key="1">
    <source>
        <dbReference type="Pfam" id="PF01909"/>
    </source>
</evidence>
<sequence length="248" mass="26764">MTDDVFLDHVADRLATLPSVRAVSLGGSRAQGTHTPDSDWDLAVYYRGAFDPADLRALGWPGEVSAVGGWGGVFNGGAWLTIDGRHVDVHYRDLDVVEHELAEARQGRFHWEPLMFHLAGIPSYLVVAELASNRVLRGHLPRPEYPAALRASAPPVWRERAGLTLRYAEGAHVPRGQATEVAGALATAAGCTAHAVLAARGEWVTNEKRLLHRAGLRGVDAITAALRPDPDALARAVADARRLFDAAR</sequence>
<dbReference type="SUPFAM" id="SSF81301">
    <property type="entry name" value="Nucleotidyltransferase"/>
    <property type="match status" value="1"/>
</dbReference>
<dbReference type="GO" id="GO:0016779">
    <property type="term" value="F:nucleotidyltransferase activity"/>
    <property type="evidence" value="ECO:0007669"/>
    <property type="project" value="InterPro"/>
</dbReference>
<evidence type="ECO:0000313" key="2">
    <source>
        <dbReference type="EMBL" id="MCP2169729.1"/>
    </source>
</evidence>